<reference evidence="1" key="1">
    <citation type="journal article" date="2020" name="mSystems">
        <title>Genome- and Community-Level Interaction Insights into Carbon Utilization and Element Cycling Functions of Hydrothermarchaeota in Hydrothermal Sediment.</title>
        <authorList>
            <person name="Zhou Z."/>
            <person name="Liu Y."/>
            <person name="Xu W."/>
            <person name="Pan J."/>
            <person name="Luo Z.H."/>
            <person name="Li M."/>
        </authorList>
    </citation>
    <scope>NUCLEOTIDE SEQUENCE [LARGE SCALE GENOMIC DNA]</scope>
    <source>
        <strain evidence="1">SpSt-605</strain>
    </source>
</reference>
<protein>
    <submittedName>
        <fullName evidence="1">Uncharacterized protein</fullName>
    </submittedName>
</protein>
<dbReference type="EMBL" id="DSZU01000010">
    <property type="protein sequence ID" value="HGV54539.1"/>
    <property type="molecule type" value="Genomic_DNA"/>
</dbReference>
<proteinExistence type="predicted"/>
<dbReference type="AlphaFoldDB" id="A0A832GNQ1"/>
<sequence>MQEVGDIPIVIDIKKDPLYLRGIQQGIQSGLFYKAKELLIDAFEVKFGEVSEETKERIKKTEDRELLERLLRPVIKAETFGEVK</sequence>
<organism evidence="1">
    <name type="scientific">Caldimicrobium thiodismutans</name>
    <dbReference type="NCBI Taxonomy" id="1653476"/>
    <lineage>
        <taxon>Bacteria</taxon>
        <taxon>Pseudomonadati</taxon>
        <taxon>Thermodesulfobacteriota</taxon>
        <taxon>Thermodesulfobacteria</taxon>
        <taxon>Thermodesulfobacteriales</taxon>
        <taxon>Thermodesulfobacteriaceae</taxon>
        <taxon>Caldimicrobium</taxon>
    </lineage>
</organism>
<comment type="caution">
    <text evidence="1">The sequence shown here is derived from an EMBL/GenBank/DDBJ whole genome shotgun (WGS) entry which is preliminary data.</text>
</comment>
<gene>
    <name evidence="1" type="ORF">ENT73_00430</name>
</gene>
<name>A0A832GNQ1_9BACT</name>
<evidence type="ECO:0000313" key="1">
    <source>
        <dbReference type="EMBL" id="HGV54539.1"/>
    </source>
</evidence>
<accession>A0A832GNQ1</accession>